<dbReference type="SUPFAM" id="SSF140663">
    <property type="entry name" value="TTHA0068-like"/>
    <property type="match status" value="1"/>
</dbReference>
<reference evidence="1" key="1">
    <citation type="submission" date="2021-01" db="EMBL/GenBank/DDBJ databases">
        <title>Genomic Encyclopedia of Type Strains, Phase IV (KMG-IV): sequencing the most valuable type-strain genomes for metagenomic binning, comparative biology and taxonomic classification.</title>
        <authorList>
            <person name="Goeker M."/>
        </authorList>
    </citation>
    <scope>NUCLEOTIDE SEQUENCE</scope>
    <source>
        <strain evidence="1">DSM 25523</strain>
    </source>
</reference>
<proteinExistence type="predicted"/>
<evidence type="ECO:0000313" key="1">
    <source>
        <dbReference type="EMBL" id="MBM7589385.1"/>
    </source>
</evidence>
<dbReference type="EMBL" id="JAFBEB010000002">
    <property type="protein sequence ID" value="MBM7589385.1"/>
    <property type="molecule type" value="Genomic_DNA"/>
</dbReference>
<keyword evidence="2" id="KW-1185">Reference proteome</keyword>
<keyword evidence="1" id="KW-0378">Hydrolase</keyword>
<comment type="caution">
    <text evidence="1">The sequence shown here is derived from an EMBL/GenBank/DDBJ whole genome shotgun (WGS) entry which is preliminary data.</text>
</comment>
<name>A0A938XX99_9BACL</name>
<sequence length="168" mass="19269">MFLVHFHGDRDYFECHEILEDYWKRTPSPVRSSIWVGLIQLAVALYHQRRQNFAGAVKLLSSAIEIVNSDPAGIQKLGLDPHALQSQLKDRLADMHQQKPYTSMNLPITDPDLLAACQQRCTEQGFTFGQPSELTNAYLLDKHKLRDRSEVIAERNRSLLAKRKAKEL</sequence>
<dbReference type="InterPro" id="IPR023203">
    <property type="entry name" value="TTHA0068_sf"/>
</dbReference>
<accession>A0A938XX99</accession>
<dbReference type="AlphaFoldDB" id="A0A938XX99"/>
<dbReference type="PANTHER" id="PTHR34796:SF1">
    <property type="entry name" value="EXPRESSED PROTEIN"/>
    <property type="match status" value="1"/>
</dbReference>
<dbReference type="Gene3D" id="1.10.3450.10">
    <property type="entry name" value="TTHA0068-like"/>
    <property type="match status" value="1"/>
</dbReference>
<organism evidence="1 2">
    <name type="scientific">Brevibacillus fulvus</name>
    <dbReference type="NCBI Taxonomy" id="1125967"/>
    <lineage>
        <taxon>Bacteria</taxon>
        <taxon>Bacillati</taxon>
        <taxon>Bacillota</taxon>
        <taxon>Bacilli</taxon>
        <taxon>Bacillales</taxon>
        <taxon>Paenibacillaceae</taxon>
        <taxon>Brevibacillus</taxon>
    </lineage>
</organism>
<protein>
    <submittedName>
        <fullName evidence="1">Metal-dependent hydrolase</fullName>
    </submittedName>
</protein>
<dbReference type="InterPro" id="IPR005500">
    <property type="entry name" value="DUF309"/>
</dbReference>
<dbReference type="Pfam" id="PF03745">
    <property type="entry name" value="DUF309"/>
    <property type="match status" value="1"/>
</dbReference>
<dbReference type="Proteomes" id="UP000717624">
    <property type="component" value="Unassembled WGS sequence"/>
</dbReference>
<evidence type="ECO:0000313" key="2">
    <source>
        <dbReference type="Proteomes" id="UP000717624"/>
    </source>
</evidence>
<dbReference type="RefSeq" id="WP_338028524.1">
    <property type="nucleotide sequence ID" value="NZ_JAFBEB010000002.1"/>
</dbReference>
<dbReference type="PANTHER" id="PTHR34796">
    <property type="entry name" value="EXPRESSED PROTEIN"/>
    <property type="match status" value="1"/>
</dbReference>
<gene>
    <name evidence="1" type="ORF">JOD01_000983</name>
</gene>
<dbReference type="GO" id="GO:0016787">
    <property type="term" value="F:hydrolase activity"/>
    <property type="evidence" value="ECO:0007669"/>
    <property type="project" value="UniProtKB-KW"/>
</dbReference>